<reference evidence="1" key="1">
    <citation type="submission" date="2023-04" db="EMBL/GenBank/DDBJ databases">
        <title>Draft Genome sequencing of Naganishia species isolated from polar environments using Oxford Nanopore Technology.</title>
        <authorList>
            <person name="Leo P."/>
            <person name="Venkateswaran K."/>
        </authorList>
    </citation>
    <scope>NUCLEOTIDE SEQUENCE</scope>
    <source>
        <strain evidence="1">DBVPG 5303</strain>
    </source>
</reference>
<protein>
    <submittedName>
        <fullName evidence="1">Uncharacterized protein</fullName>
    </submittedName>
</protein>
<comment type="caution">
    <text evidence="1">The sequence shown here is derived from an EMBL/GenBank/DDBJ whole genome shotgun (WGS) entry which is preliminary data.</text>
</comment>
<organism evidence="1 2">
    <name type="scientific">Naganishia onofrii</name>
    <dbReference type="NCBI Taxonomy" id="1851511"/>
    <lineage>
        <taxon>Eukaryota</taxon>
        <taxon>Fungi</taxon>
        <taxon>Dikarya</taxon>
        <taxon>Basidiomycota</taxon>
        <taxon>Agaricomycotina</taxon>
        <taxon>Tremellomycetes</taxon>
        <taxon>Filobasidiales</taxon>
        <taxon>Filobasidiaceae</taxon>
        <taxon>Naganishia</taxon>
    </lineage>
</organism>
<accession>A0ACC2XWV6</accession>
<proteinExistence type="predicted"/>
<evidence type="ECO:0000313" key="2">
    <source>
        <dbReference type="Proteomes" id="UP001234202"/>
    </source>
</evidence>
<dbReference type="EMBL" id="JASBWV010000001">
    <property type="protein sequence ID" value="KAJ9128120.1"/>
    <property type="molecule type" value="Genomic_DNA"/>
</dbReference>
<keyword evidence="2" id="KW-1185">Reference proteome</keyword>
<evidence type="ECO:0000313" key="1">
    <source>
        <dbReference type="EMBL" id="KAJ9128120.1"/>
    </source>
</evidence>
<dbReference type="Proteomes" id="UP001234202">
    <property type="component" value="Unassembled WGS sequence"/>
</dbReference>
<gene>
    <name evidence="1" type="ORF">QFC24_000412</name>
</gene>
<sequence>MARSDDDFVDDNEQSRPPPPIVTQPRRKPITRKRKARHVSTSDNDQDQPQVAKQPRKQTSTNNAGSGREESDDGQQGNDEESDVEVQVPPPMEKPSKPSSKKPRKDPFPRTALPDGIEPDAQGSLYEAAAAKQIAMLEADTRKMEAEQKERGFDRLMKFHEKLSTANLQVYLDTKGPQALAMAVAPYLDSSRAQVHQPLTGLIDKDVELIPGVGKELKRGPEVEVADADDHEPAEEQ</sequence>
<name>A0ACC2XWV6_9TREE</name>